<dbReference type="Proteomes" id="UP001597229">
    <property type="component" value="Unassembled WGS sequence"/>
</dbReference>
<dbReference type="Gene3D" id="3.40.50.150">
    <property type="entry name" value="Vaccinia Virus protein VP39"/>
    <property type="match status" value="1"/>
</dbReference>
<name>A0ABW3VZP4_9ACTN</name>
<gene>
    <name evidence="3" type="ORF">ACFQ3F_12275</name>
</gene>
<evidence type="ECO:0000313" key="3">
    <source>
        <dbReference type="EMBL" id="MFD1248566.1"/>
    </source>
</evidence>
<keyword evidence="2 3" id="KW-0808">Transferase</keyword>
<dbReference type="SUPFAM" id="SSF53335">
    <property type="entry name" value="S-adenosyl-L-methionine-dependent methyltransferases"/>
    <property type="match status" value="1"/>
</dbReference>
<dbReference type="GO" id="GO:0032259">
    <property type="term" value="P:methylation"/>
    <property type="evidence" value="ECO:0007669"/>
    <property type="project" value="UniProtKB-KW"/>
</dbReference>
<dbReference type="InterPro" id="IPR029063">
    <property type="entry name" value="SAM-dependent_MTases_sf"/>
</dbReference>
<evidence type="ECO:0000256" key="1">
    <source>
        <dbReference type="ARBA" id="ARBA00022603"/>
    </source>
</evidence>
<protein>
    <submittedName>
        <fullName evidence="3">Class I SAM-dependent methyltransferase</fullName>
        <ecNumber evidence="3">2.1.1.-</ecNumber>
    </submittedName>
</protein>
<proteinExistence type="predicted"/>
<reference evidence="4" key="1">
    <citation type="journal article" date="2019" name="Int. J. Syst. Evol. Microbiol.">
        <title>The Global Catalogue of Microorganisms (GCM) 10K type strain sequencing project: providing services to taxonomists for standard genome sequencing and annotation.</title>
        <authorList>
            <consortium name="The Broad Institute Genomics Platform"/>
            <consortium name="The Broad Institute Genome Sequencing Center for Infectious Disease"/>
            <person name="Wu L."/>
            <person name="Ma J."/>
        </authorList>
    </citation>
    <scope>NUCLEOTIDE SEQUENCE [LARGE SCALE GENOMIC DNA]</scope>
    <source>
        <strain evidence="4">CCUG 52478</strain>
    </source>
</reference>
<dbReference type="PANTHER" id="PTHR40048:SF1">
    <property type="entry name" value="RHAMNOSYL O-METHYLTRANSFERASE"/>
    <property type="match status" value="1"/>
</dbReference>
<evidence type="ECO:0000256" key="2">
    <source>
        <dbReference type="ARBA" id="ARBA00022679"/>
    </source>
</evidence>
<dbReference type="GO" id="GO:0008168">
    <property type="term" value="F:methyltransferase activity"/>
    <property type="evidence" value="ECO:0007669"/>
    <property type="project" value="UniProtKB-KW"/>
</dbReference>
<sequence length="225" mass="24005">MTDTMPSALLDHARAAKGFMPEDEGALLHRIALERLPHGPALEVGTYCGKSGIYLGAAAQQVSAATGETAVVFTVDHHRGSEENQAGWEHHDSSVVDPEFGLMDTLGQFRKNIARAGLEDHVIAVVGQSTSVARHWRTPLSLLFIDGGHGEQPARDDFAGWAHWVDHGGYLAIHDVFPDPADGGRPPYELIYLPALASGQFTEVAVTGSLRVLQRTSGAAGDPLG</sequence>
<keyword evidence="4" id="KW-1185">Reference proteome</keyword>
<dbReference type="EMBL" id="JBHTLX010000016">
    <property type="protein sequence ID" value="MFD1248566.1"/>
    <property type="molecule type" value="Genomic_DNA"/>
</dbReference>
<accession>A0ABW3VZP4</accession>
<evidence type="ECO:0000313" key="4">
    <source>
        <dbReference type="Proteomes" id="UP001597229"/>
    </source>
</evidence>
<dbReference type="PANTHER" id="PTHR40048">
    <property type="entry name" value="RHAMNOSYL O-METHYLTRANSFERASE"/>
    <property type="match status" value="1"/>
</dbReference>
<dbReference type="EC" id="2.1.1.-" evidence="3"/>
<comment type="caution">
    <text evidence="3">The sequence shown here is derived from an EMBL/GenBank/DDBJ whole genome shotgun (WGS) entry which is preliminary data.</text>
</comment>
<organism evidence="3 4">
    <name type="scientific">Nocardioides ginsengisoli</name>
    <dbReference type="NCBI Taxonomy" id="363868"/>
    <lineage>
        <taxon>Bacteria</taxon>
        <taxon>Bacillati</taxon>
        <taxon>Actinomycetota</taxon>
        <taxon>Actinomycetes</taxon>
        <taxon>Propionibacteriales</taxon>
        <taxon>Nocardioidaceae</taxon>
        <taxon>Nocardioides</taxon>
    </lineage>
</organism>
<dbReference type="Pfam" id="PF13578">
    <property type="entry name" value="Methyltransf_24"/>
    <property type="match status" value="1"/>
</dbReference>
<dbReference type="RefSeq" id="WP_367918073.1">
    <property type="nucleotide sequence ID" value="NZ_BAABAC010000006.1"/>
</dbReference>
<keyword evidence="1 3" id="KW-0489">Methyltransferase</keyword>